<dbReference type="EMBL" id="QDKJ01000009">
    <property type="protein sequence ID" value="PWC11740.1"/>
    <property type="molecule type" value="Genomic_DNA"/>
</dbReference>
<gene>
    <name evidence="1" type="ORF">B4923_13000</name>
</gene>
<dbReference type="Proteomes" id="UP000245138">
    <property type="component" value="Unassembled WGS sequence"/>
</dbReference>
<dbReference type="OrthoDB" id="8456222at2"/>
<keyword evidence="2" id="KW-1185">Reference proteome</keyword>
<organism evidence="1 2">
    <name type="scientific">Brenneria roseae subsp. americana</name>
    <dbReference type="NCBI Taxonomy" id="1508507"/>
    <lineage>
        <taxon>Bacteria</taxon>
        <taxon>Pseudomonadati</taxon>
        <taxon>Pseudomonadota</taxon>
        <taxon>Gammaproteobacteria</taxon>
        <taxon>Enterobacterales</taxon>
        <taxon>Pectobacteriaceae</taxon>
        <taxon>Brenneria</taxon>
    </lineage>
</organism>
<evidence type="ECO:0000313" key="1">
    <source>
        <dbReference type="EMBL" id="PWC11740.1"/>
    </source>
</evidence>
<sequence>MKKMTRQQLHSLQVSPQIYRWFLRRFPQGGHYQDIHHALMCDGHIEWLETLVEYSYARGFDTPQFIAQEIRAAQAMVTQLTAGGDGIVQIKPRRRIAKSAPVIPYTIQLAASDSALDIGCTGLQSQVALSGACNFIGNSGDSTSIASVGYACQLVSSGFAVRISNTGQHSRIGSLGGRARISNSGNSAKISSAGCGTHITNSGMRSYISSAGDSTRIANAGDMCRIGVSGHDNRLINGGDDVSVNITGENVVLLSSGKVKTLILGQGGCAALTYHDGTRTRFLVVYEGENGIMAGVKYRINNAFELEVCE</sequence>
<name>A0A2U1TQQ4_9GAMM</name>
<protein>
    <recommendedName>
        <fullName evidence="3">Oxidoreductase subunit</fullName>
    </recommendedName>
</protein>
<dbReference type="RefSeq" id="WP_146187257.1">
    <property type="nucleotide sequence ID" value="NZ_QDKJ01000009.1"/>
</dbReference>
<dbReference type="NCBIfam" id="NF007410">
    <property type="entry name" value="PRK09946.1"/>
    <property type="match status" value="1"/>
</dbReference>
<comment type="caution">
    <text evidence="1">The sequence shown here is derived from an EMBL/GenBank/DDBJ whole genome shotgun (WGS) entry which is preliminary data.</text>
</comment>
<reference evidence="1 2" key="1">
    <citation type="submission" date="2018-04" db="EMBL/GenBank/DDBJ databases">
        <title>Brenneria corticis sp.nov.</title>
        <authorList>
            <person name="Li Y."/>
        </authorList>
    </citation>
    <scope>NUCLEOTIDE SEQUENCE [LARGE SCALE GENOMIC DNA]</scope>
    <source>
        <strain evidence="1 2">LMG 27715</strain>
    </source>
</reference>
<evidence type="ECO:0000313" key="2">
    <source>
        <dbReference type="Proteomes" id="UP000245138"/>
    </source>
</evidence>
<accession>A0A2U1TQQ4</accession>
<evidence type="ECO:0008006" key="3">
    <source>
        <dbReference type="Google" id="ProtNLM"/>
    </source>
</evidence>
<dbReference type="InterPro" id="IPR059209">
    <property type="entry name" value="YdhT-like"/>
</dbReference>
<proteinExistence type="predicted"/>
<dbReference type="AlphaFoldDB" id="A0A2U1TQQ4"/>